<dbReference type="SMART" id="SM00479">
    <property type="entry name" value="EXOIII"/>
    <property type="match status" value="1"/>
</dbReference>
<name>A0ABT8ELA4_9BURK</name>
<dbReference type="SUPFAM" id="SSF53098">
    <property type="entry name" value="Ribonuclease H-like"/>
    <property type="match status" value="1"/>
</dbReference>
<dbReference type="Pfam" id="PF00929">
    <property type="entry name" value="RNase_T"/>
    <property type="match status" value="1"/>
</dbReference>
<dbReference type="GO" id="GO:0004527">
    <property type="term" value="F:exonuclease activity"/>
    <property type="evidence" value="ECO:0007669"/>
    <property type="project" value="UniProtKB-KW"/>
</dbReference>
<gene>
    <name evidence="5" type="ORF">LMS43_12315</name>
</gene>
<dbReference type="InterPro" id="IPR036397">
    <property type="entry name" value="RNaseH_sf"/>
</dbReference>
<dbReference type="PANTHER" id="PTHR30231:SF4">
    <property type="entry name" value="PROTEIN NEN2"/>
    <property type="match status" value="1"/>
</dbReference>
<dbReference type="InterPro" id="IPR013520">
    <property type="entry name" value="Ribonucl_H"/>
</dbReference>
<dbReference type="CDD" id="cd06127">
    <property type="entry name" value="DEDDh"/>
    <property type="match status" value="1"/>
</dbReference>
<evidence type="ECO:0000259" key="4">
    <source>
        <dbReference type="SMART" id="SM00479"/>
    </source>
</evidence>
<dbReference type="Proteomes" id="UP001168613">
    <property type="component" value="Unassembled WGS sequence"/>
</dbReference>
<keyword evidence="3 5" id="KW-0269">Exonuclease</keyword>
<evidence type="ECO:0000313" key="5">
    <source>
        <dbReference type="EMBL" id="MDN4122074.1"/>
    </source>
</evidence>
<evidence type="ECO:0000256" key="3">
    <source>
        <dbReference type="ARBA" id="ARBA00022839"/>
    </source>
</evidence>
<keyword evidence="6" id="KW-1185">Reference proteome</keyword>
<organism evidence="5 6">
    <name type="scientific">Alcaligenes endophyticus</name>
    <dbReference type="NCBI Taxonomy" id="1929088"/>
    <lineage>
        <taxon>Bacteria</taxon>
        <taxon>Pseudomonadati</taxon>
        <taxon>Pseudomonadota</taxon>
        <taxon>Betaproteobacteria</taxon>
        <taxon>Burkholderiales</taxon>
        <taxon>Alcaligenaceae</taxon>
        <taxon>Alcaligenes</taxon>
    </lineage>
</organism>
<evidence type="ECO:0000313" key="6">
    <source>
        <dbReference type="Proteomes" id="UP001168613"/>
    </source>
</evidence>
<comment type="caution">
    <text evidence="5">The sequence shown here is derived from an EMBL/GenBank/DDBJ whole genome shotgun (WGS) entry which is preliminary data.</text>
</comment>
<dbReference type="PANTHER" id="PTHR30231">
    <property type="entry name" value="DNA POLYMERASE III SUBUNIT EPSILON"/>
    <property type="match status" value="1"/>
</dbReference>
<evidence type="ECO:0000256" key="1">
    <source>
        <dbReference type="ARBA" id="ARBA00022722"/>
    </source>
</evidence>
<dbReference type="RefSeq" id="WP_266122923.1">
    <property type="nucleotide sequence ID" value="NZ_JAJHNU010000003.1"/>
</dbReference>
<dbReference type="EMBL" id="JAJHNU010000003">
    <property type="protein sequence ID" value="MDN4122074.1"/>
    <property type="molecule type" value="Genomic_DNA"/>
</dbReference>
<reference evidence="5" key="1">
    <citation type="submission" date="2021-11" db="EMBL/GenBank/DDBJ databases">
        <title>Draft genome sequence of Alcaligenes endophyticus type strain CCUG 75668T.</title>
        <authorList>
            <person name="Salva-Serra F."/>
            <person name="Duran R.E."/>
            <person name="Seeger M."/>
            <person name="Moore E.R.B."/>
            <person name="Jaen-Luchoro D."/>
        </authorList>
    </citation>
    <scope>NUCLEOTIDE SEQUENCE</scope>
    <source>
        <strain evidence="5">CCUG 75668</strain>
    </source>
</reference>
<evidence type="ECO:0000256" key="2">
    <source>
        <dbReference type="ARBA" id="ARBA00022801"/>
    </source>
</evidence>
<protein>
    <submittedName>
        <fullName evidence="5">3'-5' exonuclease</fullName>
    </submittedName>
</protein>
<dbReference type="InterPro" id="IPR012337">
    <property type="entry name" value="RNaseH-like_sf"/>
</dbReference>
<sequence length="240" mass="26783">MSVWHRYTALVKARLSSPSSARYAAPVYSAPPNHSALNELNFTVFDTETSGLLADKHHIVQIASMRIQAQALDLGSAWSALIDTQGAVQPDSRLIHEIRPEEQRYGHPEAHVLREFLHGASNSVLLAYDADFDLAFLRRAWKRHAWGKFDVLCLDLTRLAALVLPDWQGQAQGLDDCLGYCGINPADQDRHDALGDTFLAASLALVLLRKAQQQGWHTLAELQLALRHRDLLHRNARLGC</sequence>
<feature type="domain" description="Exonuclease" evidence="4">
    <location>
        <begin position="41"/>
        <end position="213"/>
    </location>
</feature>
<keyword evidence="1" id="KW-0540">Nuclease</keyword>
<accession>A0ABT8ELA4</accession>
<keyword evidence="2" id="KW-0378">Hydrolase</keyword>
<dbReference type="Gene3D" id="3.30.420.10">
    <property type="entry name" value="Ribonuclease H-like superfamily/Ribonuclease H"/>
    <property type="match status" value="1"/>
</dbReference>
<proteinExistence type="predicted"/>